<evidence type="ECO:0000313" key="3">
    <source>
        <dbReference type="Proteomes" id="UP001054902"/>
    </source>
</evidence>
<dbReference type="InterPro" id="IPR043729">
    <property type="entry name" value="DUF5672"/>
</dbReference>
<comment type="caution">
    <text evidence="2">The sequence shown here is derived from an EMBL/GenBank/DDBJ whole genome shotgun (WGS) entry which is preliminary data.</text>
</comment>
<reference evidence="2 3" key="1">
    <citation type="journal article" date="2021" name="Sci. Rep.">
        <title>The genome of the diatom Chaetoceros tenuissimus carries an ancient integrated fragment of an extant virus.</title>
        <authorList>
            <person name="Hongo Y."/>
            <person name="Kimura K."/>
            <person name="Takaki Y."/>
            <person name="Yoshida Y."/>
            <person name="Baba S."/>
            <person name="Kobayashi G."/>
            <person name="Nagasaki K."/>
            <person name="Hano T."/>
            <person name="Tomaru Y."/>
        </authorList>
    </citation>
    <scope>NUCLEOTIDE SEQUENCE [LARGE SCALE GENOMIC DNA]</scope>
    <source>
        <strain evidence="2 3">NIES-3715</strain>
    </source>
</reference>
<evidence type="ECO:0000313" key="2">
    <source>
        <dbReference type="EMBL" id="GFH51873.1"/>
    </source>
</evidence>
<dbReference type="AlphaFoldDB" id="A0AAD3H6K2"/>
<keyword evidence="3" id="KW-1185">Reference proteome</keyword>
<accession>A0AAD3H6K2</accession>
<gene>
    <name evidence="2" type="ORF">CTEN210_08349</name>
</gene>
<feature type="domain" description="DUF5672" evidence="1">
    <location>
        <begin position="160"/>
        <end position="260"/>
    </location>
</feature>
<name>A0AAD3H6K2_9STRA</name>
<dbReference type="Pfam" id="PF18922">
    <property type="entry name" value="DUF5672"/>
    <property type="match status" value="1"/>
</dbReference>
<proteinExistence type="predicted"/>
<protein>
    <recommendedName>
        <fullName evidence="1">DUF5672 domain-containing protein</fullName>
    </recommendedName>
</protein>
<dbReference type="Proteomes" id="UP001054902">
    <property type="component" value="Unassembled WGS sequence"/>
</dbReference>
<evidence type="ECO:0000259" key="1">
    <source>
        <dbReference type="Pfam" id="PF18922"/>
    </source>
</evidence>
<sequence>MIFYKISTAILLIAILIQWCVLSFLIAKVQHLDSSVLHEKGEKLDISYRCKNEYELSKSGSALEGKATTIQQNYEGVAATLMINSPKWFQRRYTSMIENALSNTPSSWAVQIFYTPSGQSQFGLNINPGIARLASTHSRLVLTEVPADMVKKFGMKKKKLYWTSEFLWQSMLGENVLVFSGNGCICSNSKISLLDGTASEIINGFHFIGPPTRNRGGEGGDGSLSFRKKSAMLDVIRNIQYDGDAAEDFYFIKGMKELNKKNGGLYKIATKEDTDALGGINVTDFKEEDGPPFLISGTLPNLDHTMRNVILELCPDIKRIFPALHNPSCFGAHPDADGCAKSICALQDVSVRGNHGC</sequence>
<organism evidence="2 3">
    <name type="scientific">Chaetoceros tenuissimus</name>
    <dbReference type="NCBI Taxonomy" id="426638"/>
    <lineage>
        <taxon>Eukaryota</taxon>
        <taxon>Sar</taxon>
        <taxon>Stramenopiles</taxon>
        <taxon>Ochrophyta</taxon>
        <taxon>Bacillariophyta</taxon>
        <taxon>Coscinodiscophyceae</taxon>
        <taxon>Chaetocerotophycidae</taxon>
        <taxon>Chaetocerotales</taxon>
        <taxon>Chaetocerotaceae</taxon>
        <taxon>Chaetoceros</taxon>
    </lineage>
</organism>
<dbReference type="EMBL" id="BLLK01000045">
    <property type="protein sequence ID" value="GFH51873.1"/>
    <property type="molecule type" value="Genomic_DNA"/>
</dbReference>